<sequence>MLFSWLFMWVLIFSFIMSSFQLVFVVLSVFVFLSMGGSMFWQNLVLGGVYYDMLSYMLIYLSLLIIIFFNLIYYNCELNYVLSGVTLFCLFNCFTVSSFLLLYIFFEISLLPLIFLIYMEGSSMERFSAIMYLVVYTVLGALLLLLMMLNFKFSMNFSLIKFSFVLQDTGLMWVLCFFMFLIKMPLYGFHFWLPKAHVEAPVGGSMLLAGILLKLGGFGMNRMMFFISFNSLKMFLNFLVIFSCLGALMVGFICLRQVDMKMLIAYSSVSHMSLLVSSMLGMSKLGILGASGMMFAHGICSSNMFFAGNIFYERYKSRNLYIFKGVLQILPFVGICWLLLNLINGGVPPFYNFFCEIFMVYSILKKSILFLLPLAVILFLGFFYSLTLYLWMGHGFCWKVGPVKIVYFKEMFILVAHLMFLGIFILKFSLFYFNMVG</sequence>
<keyword evidence="13 17" id="KW-0830">Ubiquinone</keyword>
<name>A0AAU6PCL5_9ACAR</name>
<feature type="transmembrane region" description="Helical" evidence="17">
    <location>
        <begin position="235"/>
        <end position="255"/>
    </location>
</feature>
<reference evidence="19" key="1">
    <citation type="submission" date="2023-12" db="EMBL/GenBank/DDBJ databases">
        <authorList>
            <person name="Zhao W."/>
        </authorList>
    </citation>
    <scope>NUCLEOTIDE SEQUENCE</scope>
</reference>
<keyword evidence="12 17" id="KW-0520">NAD</keyword>
<evidence type="ECO:0000256" key="6">
    <source>
        <dbReference type="ARBA" id="ARBA00022448"/>
    </source>
</evidence>
<evidence type="ECO:0000256" key="16">
    <source>
        <dbReference type="ARBA" id="ARBA00049551"/>
    </source>
</evidence>
<keyword evidence="7 17" id="KW-0679">Respiratory chain</keyword>
<geneLocation type="mitochondrion" evidence="19"/>
<keyword evidence="14 17" id="KW-0496">Mitochondrion</keyword>
<comment type="similarity">
    <text evidence="3 17">Belongs to the complex I subunit 4 family.</text>
</comment>
<evidence type="ECO:0000313" key="19">
    <source>
        <dbReference type="EMBL" id="WXI66958.1"/>
    </source>
</evidence>
<dbReference type="GO" id="GO:0042773">
    <property type="term" value="P:ATP synthesis coupled electron transport"/>
    <property type="evidence" value="ECO:0007669"/>
    <property type="project" value="InterPro"/>
</dbReference>
<feature type="transmembrane region" description="Helical" evidence="17">
    <location>
        <begin position="85"/>
        <end position="118"/>
    </location>
</feature>
<dbReference type="PANTHER" id="PTHR43507:SF20">
    <property type="entry name" value="NADH-UBIQUINONE OXIDOREDUCTASE CHAIN 4"/>
    <property type="match status" value="1"/>
</dbReference>
<evidence type="ECO:0000256" key="11">
    <source>
        <dbReference type="ARBA" id="ARBA00022989"/>
    </source>
</evidence>
<dbReference type="GO" id="GO:0031966">
    <property type="term" value="C:mitochondrial membrane"/>
    <property type="evidence" value="ECO:0007669"/>
    <property type="project" value="UniProtKB-SubCell"/>
</dbReference>
<evidence type="ECO:0000256" key="2">
    <source>
        <dbReference type="ARBA" id="ARBA00004225"/>
    </source>
</evidence>
<evidence type="ECO:0000256" key="1">
    <source>
        <dbReference type="ARBA" id="ARBA00003257"/>
    </source>
</evidence>
<dbReference type="InterPro" id="IPR001750">
    <property type="entry name" value="ND/Mrp_TM"/>
</dbReference>
<comment type="function">
    <text evidence="1">Core subunit of the mitochondrial membrane respiratory chain NADH dehydrogenase (Complex I) that is believed to belong to the minimal assembly required for catalysis. Complex I functions in the transfer of electrons from NADH to the respiratory chain. The immediate electron acceptor for the enzyme is believed to be ubiquinone.</text>
</comment>
<gene>
    <name evidence="19" type="primary">ND4</name>
</gene>
<dbReference type="GO" id="GO:0015990">
    <property type="term" value="P:electron transport coupled proton transport"/>
    <property type="evidence" value="ECO:0007669"/>
    <property type="project" value="TreeGrafter"/>
</dbReference>
<evidence type="ECO:0000259" key="18">
    <source>
        <dbReference type="Pfam" id="PF00361"/>
    </source>
</evidence>
<keyword evidence="15 17" id="KW-0472">Membrane</keyword>
<comment type="catalytic activity">
    <reaction evidence="16 17">
        <text>a ubiquinone + NADH + 5 H(+)(in) = a ubiquinol + NAD(+) + 4 H(+)(out)</text>
        <dbReference type="Rhea" id="RHEA:29091"/>
        <dbReference type="Rhea" id="RHEA-COMP:9565"/>
        <dbReference type="Rhea" id="RHEA-COMP:9566"/>
        <dbReference type="ChEBI" id="CHEBI:15378"/>
        <dbReference type="ChEBI" id="CHEBI:16389"/>
        <dbReference type="ChEBI" id="CHEBI:17976"/>
        <dbReference type="ChEBI" id="CHEBI:57540"/>
        <dbReference type="ChEBI" id="CHEBI:57945"/>
        <dbReference type="EC" id="7.1.1.2"/>
    </reaction>
</comment>
<feature type="domain" description="NADH:quinone oxidoreductase/Mrp antiporter transmembrane" evidence="18">
    <location>
        <begin position="98"/>
        <end position="376"/>
    </location>
</feature>
<evidence type="ECO:0000256" key="7">
    <source>
        <dbReference type="ARBA" id="ARBA00022660"/>
    </source>
</evidence>
<evidence type="ECO:0000256" key="13">
    <source>
        <dbReference type="ARBA" id="ARBA00023075"/>
    </source>
</evidence>
<evidence type="ECO:0000256" key="9">
    <source>
        <dbReference type="ARBA" id="ARBA00022967"/>
    </source>
</evidence>
<keyword evidence="9" id="KW-1278">Translocase</keyword>
<dbReference type="GO" id="GO:0048039">
    <property type="term" value="F:ubiquinone binding"/>
    <property type="evidence" value="ECO:0007669"/>
    <property type="project" value="TreeGrafter"/>
</dbReference>
<evidence type="ECO:0000256" key="3">
    <source>
        <dbReference type="ARBA" id="ARBA00009025"/>
    </source>
</evidence>
<evidence type="ECO:0000256" key="14">
    <source>
        <dbReference type="ARBA" id="ARBA00023128"/>
    </source>
</evidence>
<keyword evidence="10 17" id="KW-0249">Electron transport</keyword>
<evidence type="ECO:0000256" key="12">
    <source>
        <dbReference type="ARBA" id="ARBA00023027"/>
    </source>
</evidence>
<proteinExistence type="inferred from homology"/>
<feature type="transmembrane region" description="Helical" evidence="17">
    <location>
        <begin position="6"/>
        <end position="33"/>
    </location>
</feature>
<dbReference type="GO" id="GO:0008137">
    <property type="term" value="F:NADH dehydrogenase (ubiquinone) activity"/>
    <property type="evidence" value="ECO:0007669"/>
    <property type="project" value="UniProtKB-UniRule"/>
</dbReference>
<feature type="transmembrane region" description="Helical" evidence="17">
    <location>
        <begin position="371"/>
        <end position="391"/>
    </location>
</feature>
<evidence type="ECO:0000256" key="15">
    <source>
        <dbReference type="ARBA" id="ARBA00023136"/>
    </source>
</evidence>
<dbReference type="Pfam" id="PF00361">
    <property type="entry name" value="Proton_antipo_M"/>
    <property type="match status" value="1"/>
</dbReference>
<evidence type="ECO:0000256" key="4">
    <source>
        <dbReference type="ARBA" id="ARBA00012944"/>
    </source>
</evidence>
<feature type="transmembrane region" description="Helical" evidence="17">
    <location>
        <begin position="130"/>
        <end position="151"/>
    </location>
</feature>
<dbReference type="EMBL" id="OR897074">
    <property type="protein sequence ID" value="WXI66958.1"/>
    <property type="molecule type" value="Genomic_DNA"/>
</dbReference>
<dbReference type="PRINTS" id="PR01437">
    <property type="entry name" value="NUOXDRDTASE4"/>
</dbReference>
<evidence type="ECO:0000256" key="17">
    <source>
        <dbReference type="RuleBase" id="RU003297"/>
    </source>
</evidence>
<feature type="transmembrane region" description="Helical" evidence="17">
    <location>
        <begin position="205"/>
        <end position="229"/>
    </location>
</feature>
<comment type="subcellular location">
    <subcellularLocation>
        <location evidence="2 17">Mitochondrion membrane</location>
        <topology evidence="2 17">Multi-pass membrane protein</topology>
    </subcellularLocation>
</comment>
<keyword evidence="6 17" id="KW-0813">Transport</keyword>
<feature type="transmembrane region" description="Helical" evidence="17">
    <location>
        <begin position="320"/>
        <end position="340"/>
    </location>
</feature>
<feature type="transmembrane region" description="Helical" evidence="17">
    <location>
        <begin position="54"/>
        <end position="73"/>
    </location>
</feature>
<dbReference type="GO" id="GO:0003954">
    <property type="term" value="F:NADH dehydrogenase activity"/>
    <property type="evidence" value="ECO:0007669"/>
    <property type="project" value="TreeGrafter"/>
</dbReference>
<evidence type="ECO:0000256" key="8">
    <source>
        <dbReference type="ARBA" id="ARBA00022692"/>
    </source>
</evidence>
<keyword evidence="8 17" id="KW-0812">Transmembrane</keyword>
<organism evidence="19">
    <name type="scientific">Amblyseius obtuserellus</name>
    <dbReference type="NCBI Taxonomy" id="3061186"/>
    <lineage>
        <taxon>Eukaryota</taxon>
        <taxon>Metazoa</taxon>
        <taxon>Ecdysozoa</taxon>
        <taxon>Arthropoda</taxon>
        <taxon>Chelicerata</taxon>
        <taxon>Arachnida</taxon>
        <taxon>Acari</taxon>
        <taxon>Parasitiformes</taxon>
        <taxon>Mesostigmata</taxon>
        <taxon>Gamasina</taxon>
        <taxon>Phytoseioidea</taxon>
        <taxon>Phytoseiidae</taxon>
        <taxon>Amblyseiinae</taxon>
        <taxon>Amblyseius</taxon>
    </lineage>
</organism>
<comment type="function">
    <text evidence="17">Core subunit of the mitochondrial membrane respiratory chain NADH dehydrogenase (Complex I) which catalyzes electron transfer from NADH through the respiratory chain, using ubiquinone as an electron acceptor. Essential for the catalytic activity and assembly of complex I.</text>
</comment>
<dbReference type="EC" id="7.1.1.2" evidence="4 17"/>
<feature type="transmembrane region" description="Helical" evidence="17">
    <location>
        <begin position="411"/>
        <end position="433"/>
    </location>
</feature>
<accession>A0AAU6PCL5</accession>
<dbReference type="InterPro" id="IPR003918">
    <property type="entry name" value="NADH_UbQ_OxRdtase"/>
</dbReference>
<keyword evidence="11 17" id="KW-1133">Transmembrane helix</keyword>
<feature type="transmembrane region" description="Helical" evidence="17">
    <location>
        <begin position="346"/>
        <end position="364"/>
    </location>
</feature>
<feature type="transmembrane region" description="Helical" evidence="17">
    <location>
        <begin position="171"/>
        <end position="193"/>
    </location>
</feature>
<evidence type="ECO:0000256" key="5">
    <source>
        <dbReference type="ARBA" id="ARBA00021006"/>
    </source>
</evidence>
<feature type="transmembrane region" description="Helical" evidence="17">
    <location>
        <begin position="262"/>
        <end position="281"/>
    </location>
</feature>
<feature type="transmembrane region" description="Helical" evidence="17">
    <location>
        <begin position="287"/>
        <end position="308"/>
    </location>
</feature>
<evidence type="ECO:0000256" key="10">
    <source>
        <dbReference type="ARBA" id="ARBA00022982"/>
    </source>
</evidence>
<protein>
    <recommendedName>
        <fullName evidence="5 17">NADH-ubiquinone oxidoreductase chain 4</fullName>
        <ecNumber evidence="4 17">7.1.1.2</ecNumber>
    </recommendedName>
</protein>
<dbReference type="PANTHER" id="PTHR43507">
    <property type="entry name" value="NADH-UBIQUINONE OXIDOREDUCTASE CHAIN 4"/>
    <property type="match status" value="1"/>
</dbReference>
<dbReference type="AlphaFoldDB" id="A0AAU6PCL5"/>